<reference evidence="3" key="2">
    <citation type="journal article" date="2020" name="Antonie Van Leeuwenhoek">
        <title>Labilibaculum antarcticum sp. nov., a novel facultative anaerobic, psychrotorelant bacterium isolated from marine sediment of Antarctica.</title>
        <authorList>
            <person name="Watanabe M."/>
            <person name="Kojima H."/>
            <person name="Fukui M."/>
        </authorList>
    </citation>
    <scope>NUCLEOTIDE SEQUENCE [LARGE SCALE GENOMIC DNA]</scope>
    <source>
        <strain evidence="3">SPP2</strain>
    </source>
</reference>
<keyword evidence="3" id="KW-1185">Reference proteome</keyword>
<dbReference type="EMBL" id="AP018042">
    <property type="protein sequence ID" value="BAX81792.1"/>
    <property type="molecule type" value="Genomic_DNA"/>
</dbReference>
<evidence type="ECO:0000313" key="3">
    <source>
        <dbReference type="Proteomes" id="UP000218267"/>
    </source>
</evidence>
<sequence>MKKKTEQHILDAMSKDLSNWHGPFYCNRKDSRLIVPKYNPMLGWTLNFANPYTYLGVIAIILIILGSQLFL</sequence>
<proteinExistence type="predicted"/>
<dbReference type="RefSeq" id="WP_197705611.1">
    <property type="nucleotide sequence ID" value="NZ_AP018042.1"/>
</dbReference>
<gene>
    <name evidence="2" type="ORF">ALGA_3494</name>
</gene>
<name>A0A1Y1CPB4_9BACT</name>
<dbReference type="AlphaFoldDB" id="A0A1Y1CPB4"/>
<reference evidence="2 3" key="1">
    <citation type="journal article" date="2018" name="Mar. Genomics">
        <title>Complete genome sequence of Marinifilaceae bacterium strain SPP2, isolated from the Antarctic marine sediment.</title>
        <authorList>
            <person name="Watanabe M."/>
            <person name="Kojima H."/>
            <person name="Fukui M."/>
        </authorList>
    </citation>
    <scope>NUCLEOTIDE SEQUENCE [LARGE SCALE GENOMIC DNA]</scope>
    <source>
        <strain evidence="2 3">SPP2</strain>
    </source>
</reference>
<organism evidence="2 3">
    <name type="scientific">Labilibaculum antarcticum</name>
    <dbReference type="NCBI Taxonomy" id="1717717"/>
    <lineage>
        <taxon>Bacteria</taxon>
        <taxon>Pseudomonadati</taxon>
        <taxon>Bacteroidota</taxon>
        <taxon>Bacteroidia</taxon>
        <taxon>Marinilabiliales</taxon>
        <taxon>Marinifilaceae</taxon>
        <taxon>Labilibaculum</taxon>
    </lineage>
</organism>
<keyword evidence="1" id="KW-0472">Membrane</keyword>
<keyword evidence="1" id="KW-1133">Transmembrane helix</keyword>
<keyword evidence="1" id="KW-0812">Transmembrane</keyword>
<dbReference type="KEGG" id="mbas:ALGA_3494"/>
<protein>
    <submittedName>
        <fullName evidence="2">Uncharacterized protein</fullName>
    </submittedName>
</protein>
<dbReference type="Proteomes" id="UP000218267">
    <property type="component" value="Chromosome"/>
</dbReference>
<accession>A0A1Y1CPB4</accession>
<feature type="transmembrane region" description="Helical" evidence="1">
    <location>
        <begin position="52"/>
        <end position="70"/>
    </location>
</feature>
<evidence type="ECO:0000256" key="1">
    <source>
        <dbReference type="SAM" id="Phobius"/>
    </source>
</evidence>
<evidence type="ECO:0000313" key="2">
    <source>
        <dbReference type="EMBL" id="BAX81792.1"/>
    </source>
</evidence>